<protein>
    <recommendedName>
        <fullName evidence="3">TniQ protein</fullName>
    </recommendedName>
</protein>
<gene>
    <name evidence="1" type="ORF">AAGT77_09730</name>
</gene>
<name>A0ABZ3DZR3_9GAMM</name>
<organism evidence="1 2">
    <name type="scientific">Marinobacter alkaliphilus</name>
    <dbReference type="NCBI Taxonomy" id="254719"/>
    <lineage>
        <taxon>Bacteria</taxon>
        <taxon>Pseudomonadati</taxon>
        <taxon>Pseudomonadota</taxon>
        <taxon>Gammaproteobacteria</taxon>
        <taxon>Pseudomonadales</taxon>
        <taxon>Marinobacteraceae</taxon>
        <taxon>Marinobacter</taxon>
    </lineage>
</organism>
<dbReference type="RefSeq" id="WP_342630466.1">
    <property type="nucleotide sequence ID" value="NZ_CP152380.1"/>
</dbReference>
<reference evidence="1 2" key="1">
    <citation type="submission" date="2024-04" db="EMBL/GenBank/DDBJ databases">
        <title>Marinobacter sp. SBY-1.</title>
        <authorList>
            <person name="Pan C."/>
        </authorList>
    </citation>
    <scope>NUCLEOTIDE SEQUENCE [LARGE SCALE GENOMIC DNA]</scope>
    <source>
        <strain evidence="1 2">SBY-1</strain>
    </source>
</reference>
<dbReference type="EMBL" id="CP152380">
    <property type="protein sequence ID" value="XAF52216.1"/>
    <property type="molecule type" value="Genomic_DNA"/>
</dbReference>
<keyword evidence="2" id="KW-1185">Reference proteome</keyword>
<evidence type="ECO:0000313" key="1">
    <source>
        <dbReference type="EMBL" id="XAF52216.1"/>
    </source>
</evidence>
<accession>A0ABZ3DZR3</accession>
<dbReference type="Proteomes" id="UP001445268">
    <property type="component" value="Chromosome"/>
</dbReference>
<evidence type="ECO:0008006" key="3">
    <source>
        <dbReference type="Google" id="ProtNLM"/>
    </source>
</evidence>
<proteinExistence type="predicted"/>
<sequence>MASKKRRLTLDGAAVNQGHALAHPLQSSYASVRRIVVANPLLSQSNCKRLYTRILSCYDFDRLEKLIPIRRFRLEGDIKQCALCAQQLFHPALYSLPALKLCPVHHLPMTERCPDCGQYWNRALLVRNPVCQTCGVPSWEALGRIQQKRRIYKQIQWVNDWLIACESGDQNLCRPTLIDIYQHLLPSKGIERPILRRPDFCDPYYPAFQSQKLGGAPNRRLERLHIRTFTRPLRTRTTRLEFWPPEQRPEVDHRQETVSTYRAPCALLETLLGLALRRILRWQKNLVGRQHRLTWYDLRALRPEQVREGTPPCPLCMAFSFWCNAVTLKLIEPKFAGQPGEHELCRFVHYPRYPSLPQGVYVEATQWKFFRPSTSFERWLFLRSSDIAFSEFVKLSSWIYERSAFEDVHFRQTGYSEEHHFPRSTDPSELLEITQRQNFLQAQFLDQSPLTTAHLSDADIGNVFRCPTARSCDCERIWSVDPVPERLCRKRVRKLINTVRSNTQLIPNQYPWTKEEYLQARSSDDMQVLTGREPYYSEPQFHVRLWRWPDGF</sequence>
<evidence type="ECO:0000313" key="2">
    <source>
        <dbReference type="Proteomes" id="UP001445268"/>
    </source>
</evidence>